<sequence length="36" mass="3807">MYFDDIAIALLPLGGGGIVYALVIELVGLFILELLA</sequence>
<keyword evidence="1" id="KW-0812">Transmembrane</keyword>
<organism evidence="2">
    <name type="scientific">marine metagenome</name>
    <dbReference type="NCBI Taxonomy" id="408172"/>
    <lineage>
        <taxon>unclassified sequences</taxon>
        <taxon>metagenomes</taxon>
        <taxon>ecological metagenomes</taxon>
    </lineage>
</organism>
<gene>
    <name evidence="2" type="ORF">METZ01_LOCUS486074</name>
</gene>
<protein>
    <submittedName>
        <fullName evidence="2">Uncharacterized protein</fullName>
    </submittedName>
</protein>
<accession>A0A383CMG6</accession>
<dbReference type="EMBL" id="UINC01209970">
    <property type="protein sequence ID" value="SVE33220.1"/>
    <property type="molecule type" value="Genomic_DNA"/>
</dbReference>
<feature type="non-terminal residue" evidence="2">
    <location>
        <position position="36"/>
    </location>
</feature>
<evidence type="ECO:0000313" key="2">
    <source>
        <dbReference type="EMBL" id="SVE33220.1"/>
    </source>
</evidence>
<proteinExistence type="predicted"/>
<keyword evidence="1" id="KW-0472">Membrane</keyword>
<name>A0A383CMG6_9ZZZZ</name>
<dbReference type="AlphaFoldDB" id="A0A383CMG6"/>
<feature type="transmembrane region" description="Helical" evidence="1">
    <location>
        <begin position="6"/>
        <end position="32"/>
    </location>
</feature>
<reference evidence="2" key="1">
    <citation type="submission" date="2018-05" db="EMBL/GenBank/DDBJ databases">
        <authorList>
            <person name="Lanie J.A."/>
            <person name="Ng W.-L."/>
            <person name="Kazmierczak K.M."/>
            <person name="Andrzejewski T.M."/>
            <person name="Davidsen T.M."/>
            <person name="Wayne K.J."/>
            <person name="Tettelin H."/>
            <person name="Glass J.I."/>
            <person name="Rusch D."/>
            <person name="Podicherti R."/>
            <person name="Tsui H.-C.T."/>
            <person name="Winkler M.E."/>
        </authorList>
    </citation>
    <scope>NUCLEOTIDE SEQUENCE</scope>
</reference>
<evidence type="ECO:0000256" key="1">
    <source>
        <dbReference type="SAM" id="Phobius"/>
    </source>
</evidence>
<keyword evidence="1" id="KW-1133">Transmembrane helix</keyword>